<feature type="compositionally biased region" description="Basic residues" evidence="1">
    <location>
        <begin position="167"/>
        <end position="176"/>
    </location>
</feature>
<sequence>MCDYCDGCCCDDDRFIYSWDEYSDTCDVCNNISDDLFVYNTVNVEDNFDCCGICDICGCEFSDMEQVELSSDTKYCDSFNNIKYCNNESNPGIPKNKTGVRWIPNSCKLIKKKPLKLFKKDFCCLSKVYKSNIHVMTLPQGSKSVEIIAKRMKPKSKYEHGLEKSQPGKKNKKTPKLKISTPK</sequence>
<evidence type="ECO:0000313" key="2">
    <source>
        <dbReference type="EMBL" id="UVC49931.1"/>
    </source>
</evidence>
<dbReference type="EMBL" id="CP056071">
    <property type="protein sequence ID" value="UVC49931.1"/>
    <property type="molecule type" value="Genomic_DNA"/>
</dbReference>
<accession>A0A976SJC9</accession>
<organism evidence="2 3">
    <name type="scientific">Theileria orientalis</name>
    <dbReference type="NCBI Taxonomy" id="68886"/>
    <lineage>
        <taxon>Eukaryota</taxon>
        <taxon>Sar</taxon>
        <taxon>Alveolata</taxon>
        <taxon>Apicomplexa</taxon>
        <taxon>Aconoidasida</taxon>
        <taxon>Piroplasmida</taxon>
        <taxon>Theileriidae</taxon>
        <taxon>Theileria</taxon>
    </lineage>
</organism>
<evidence type="ECO:0000256" key="1">
    <source>
        <dbReference type="SAM" id="MobiDB-lite"/>
    </source>
</evidence>
<name>A0A976SJC9_THEOR</name>
<protein>
    <submittedName>
        <fullName evidence="2">Uncharacterized protein</fullName>
    </submittedName>
</protein>
<gene>
    <name evidence="2" type="ORF">MACK_003553</name>
</gene>
<reference evidence="2" key="1">
    <citation type="submission" date="2022-07" db="EMBL/GenBank/DDBJ databases">
        <title>Evaluation of T. orientalis genome assembly methods using nanopore sequencing and analysis of variation between genomes.</title>
        <authorList>
            <person name="Yam J."/>
            <person name="Micallef M.L."/>
            <person name="Liu M."/>
            <person name="Djordjevic S.P."/>
            <person name="Bogema D.R."/>
            <person name="Jenkins C."/>
        </authorList>
    </citation>
    <scope>NUCLEOTIDE SEQUENCE</scope>
    <source>
        <strain evidence="2">Goon Nure</strain>
    </source>
</reference>
<feature type="region of interest" description="Disordered" evidence="1">
    <location>
        <begin position="154"/>
        <end position="183"/>
    </location>
</feature>
<evidence type="ECO:0000313" key="3">
    <source>
        <dbReference type="Proteomes" id="UP000244811"/>
    </source>
</evidence>
<dbReference type="AlphaFoldDB" id="A0A976SJC9"/>
<dbReference type="Proteomes" id="UP000244811">
    <property type="component" value="Chromosome 2"/>
</dbReference>
<proteinExistence type="predicted"/>